<dbReference type="Gene3D" id="3.30.70.2740">
    <property type="match status" value="1"/>
</dbReference>
<dbReference type="InterPro" id="IPR016169">
    <property type="entry name" value="FAD-bd_PCMH_sub2"/>
</dbReference>
<dbReference type="PROSITE" id="PS00198">
    <property type="entry name" value="4FE4S_FER_1"/>
    <property type="match status" value="1"/>
</dbReference>
<dbReference type="SUPFAM" id="SSF46548">
    <property type="entry name" value="alpha-helical ferredoxin"/>
    <property type="match status" value="1"/>
</dbReference>
<evidence type="ECO:0000256" key="2">
    <source>
        <dbReference type="ARBA" id="ARBA00022630"/>
    </source>
</evidence>
<sequence>MTAISGDAPSAAATTETARQVEARLRGEIEGDVLFDEYTRHLFSRDASMYAIKPLGVVFPRHAGDVQAAVTAAAEAGIPVVPRGAGTSLAGQTIGPGLVLDLSRHMNRIVEIDAEGRTALVEAGVVQDQLNRAAAGHGLMFGPDTSTSNRATVGGMIGNNSAGSGSIRYGMTIDHVRELDVVLSDSATAHLAPVDEAVREHRAGLPTLEGRLYRELPRIVRENDAAIAGGMPQFWRRACGYRLDRLARPDAEFDLAKFVVGSEGTLVLATRALVDLVPKPARTVIAVGHFTSVAGAIAATEDALACDPSAVEMMDRTILDLSRKKIEYASLGSILEGDPEALLFVSFTGDDEKELIGRLERLTSLWKRHGHGYHTLQAVTPAQQGSLLKVRKSSLGLLMAASEGTRRPLAFIEDTAVDPVHLADYTRRFKQVLDRHGLNAGFYGHCSVGCLHIRPFVDTADPSQVATMRSVAEEIKDLVREYGGVNSSEHGDGLARSEFNREIFGDELYEAMRRVKGLFDPENRLNPGKIVDAPSMTDNLRDPALPPAGPLRTRLDFEVVGGMRGAADRCMNIGLCRKADAGTMCPSYMATLKEEDSTRGRANALVKALSEPDPHRALGDERLHEVLDLCLMCKACKSECPLGVDMATLKAESLAHHHDEHGIPRRSRVFASIRSLNRMGSATAPLSNLPGRIPFLRRLMDRWLGIAPARPLPVFVRGNLVRWFRRRGQAAGAPAPATGSVPPGSQGTVTYLADSFTTYTEPGIGRAAVELLELAGWRVALESRGCCGRSAFSKGLLDEAKDQARKLTRLLSENSPAGSPVVGCEPSCLMTLRDEHRAMLPEDAAVADISGRVRQVEELLTEAVDDGRLRLAPDAWPASRRILYHGHCHQKAEVGTAATVELLKRIPGAEVVELDAGCCGMAGSFGFESEHYETSMTVGSDRLFPAISAEGDRTVVAASGVSCRQQIFHGTERNAWHPVELVRAALLTGSPATGGTGDESPATATEGEAPQ</sequence>
<dbReference type="InterPro" id="IPR017900">
    <property type="entry name" value="4Fe4S_Fe_S_CS"/>
</dbReference>
<evidence type="ECO:0000259" key="9">
    <source>
        <dbReference type="PROSITE" id="PS51387"/>
    </source>
</evidence>
<evidence type="ECO:0000256" key="4">
    <source>
        <dbReference type="ARBA" id="ARBA00022827"/>
    </source>
</evidence>
<keyword evidence="4" id="KW-0274">FAD</keyword>
<reference evidence="11" key="1">
    <citation type="submission" date="2020-02" db="EMBL/GenBank/DDBJ databases">
        <title>Streptomyces sp. ASO4wet.</title>
        <authorList>
            <person name="Risdian C."/>
            <person name="Landwehr W."/>
            <person name="Schupp P."/>
            <person name="Wink J."/>
        </authorList>
    </citation>
    <scope>NUCLEOTIDE SEQUENCE [LARGE SCALE GENOMIC DNA]</scope>
    <source>
        <strain evidence="11">ASO4wet</strain>
    </source>
</reference>
<evidence type="ECO:0000256" key="7">
    <source>
        <dbReference type="ARBA" id="ARBA00023014"/>
    </source>
</evidence>
<dbReference type="PROSITE" id="PS51387">
    <property type="entry name" value="FAD_PCMH"/>
    <property type="match status" value="1"/>
</dbReference>
<dbReference type="InterPro" id="IPR016171">
    <property type="entry name" value="Vanillyl_alc_oxidase_C-sub2"/>
</dbReference>
<keyword evidence="11" id="KW-1185">Reference proteome</keyword>
<keyword evidence="6" id="KW-0408">Iron</keyword>
<dbReference type="InterPro" id="IPR036318">
    <property type="entry name" value="FAD-bd_PCMH-like_sf"/>
</dbReference>
<evidence type="ECO:0000256" key="1">
    <source>
        <dbReference type="ARBA" id="ARBA00001974"/>
    </source>
</evidence>
<keyword evidence="5" id="KW-0560">Oxidoreductase</keyword>
<dbReference type="GO" id="GO:0008720">
    <property type="term" value="F:D-lactate dehydrogenase (NAD+) activity"/>
    <property type="evidence" value="ECO:0007669"/>
    <property type="project" value="TreeGrafter"/>
</dbReference>
<dbReference type="RefSeq" id="WP_197353637.1">
    <property type="nucleotide sequence ID" value="NZ_CP048882.1"/>
</dbReference>
<dbReference type="SUPFAM" id="SSF55103">
    <property type="entry name" value="FAD-linked oxidases, C-terminal domain"/>
    <property type="match status" value="1"/>
</dbReference>
<proteinExistence type="predicted"/>
<dbReference type="GO" id="GO:0004458">
    <property type="term" value="F:D-lactate dehydrogenase (cytochrome) activity"/>
    <property type="evidence" value="ECO:0007669"/>
    <property type="project" value="TreeGrafter"/>
</dbReference>
<evidence type="ECO:0000313" key="10">
    <source>
        <dbReference type="EMBL" id="QPP09877.1"/>
    </source>
</evidence>
<evidence type="ECO:0000313" key="11">
    <source>
        <dbReference type="Proteomes" id="UP000595046"/>
    </source>
</evidence>
<dbReference type="AlphaFoldDB" id="A0A7T1TBG0"/>
<name>A0A7T1TBG0_9ACTN</name>
<accession>A0A7T1TBG0</accession>
<dbReference type="GO" id="GO:1903457">
    <property type="term" value="P:lactate catabolic process"/>
    <property type="evidence" value="ECO:0007669"/>
    <property type="project" value="TreeGrafter"/>
</dbReference>
<dbReference type="InterPro" id="IPR016166">
    <property type="entry name" value="FAD-bd_PCMH"/>
</dbReference>
<dbReference type="InterPro" id="IPR017896">
    <property type="entry name" value="4Fe4S_Fe-S-bd"/>
</dbReference>
<dbReference type="PANTHER" id="PTHR11748:SF119">
    <property type="entry name" value="D-2-HYDROXYGLUTARATE DEHYDROGENASE"/>
    <property type="match status" value="1"/>
</dbReference>
<dbReference type="InterPro" id="IPR004017">
    <property type="entry name" value="Cys_rich_dom"/>
</dbReference>
<feature type="domain" description="FAD-binding PCMH-type" evidence="9">
    <location>
        <begin position="50"/>
        <end position="279"/>
    </location>
</feature>
<dbReference type="GO" id="GO:0071949">
    <property type="term" value="F:FAD binding"/>
    <property type="evidence" value="ECO:0007669"/>
    <property type="project" value="InterPro"/>
</dbReference>
<dbReference type="Pfam" id="PF13183">
    <property type="entry name" value="Fer4_8"/>
    <property type="match status" value="1"/>
</dbReference>
<dbReference type="Gene3D" id="3.30.465.10">
    <property type="match status" value="1"/>
</dbReference>
<dbReference type="InterPro" id="IPR006094">
    <property type="entry name" value="Oxid_FAD_bind_N"/>
</dbReference>
<comment type="cofactor">
    <cofactor evidence="1">
        <name>FAD</name>
        <dbReference type="ChEBI" id="CHEBI:57692"/>
    </cofactor>
</comment>
<keyword evidence="3" id="KW-0479">Metal-binding</keyword>
<dbReference type="Pfam" id="PF02913">
    <property type="entry name" value="FAD-oxidase_C"/>
    <property type="match status" value="1"/>
</dbReference>
<dbReference type="GO" id="GO:0046872">
    <property type="term" value="F:metal ion binding"/>
    <property type="evidence" value="ECO:0007669"/>
    <property type="project" value="UniProtKB-KW"/>
</dbReference>
<dbReference type="EMBL" id="CP048882">
    <property type="protein sequence ID" value="QPP09877.1"/>
    <property type="molecule type" value="Genomic_DNA"/>
</dbReference>
<dbReference type="Gene3D" id="1.10.45.10">
    <property type="entry name" value="Vanillyl-alcohol Oxidase, Chain A, domain 4"/>
    <property type="match status" value="1"/>
</dbReference>
<dbReference type="SUPFAM" id="SSF56176">
    <property type="entry name" value="FAD-binding/transporter-associated domain-like"/>
    <property type="match status" value="1"/>
</dbReference>
<dbReference type="Proteomes" id="UP000595046">
    <property type="component" value="Chromosome"/>
</dbReference>
<dbReference type="InterPro" id="IPR004113">
    <property type="entry name" value="FAD-bd_oxidored_4_C"/>
</dbReference>
<dbReference type="Pfam" id="PF01565">
    <property type="entry name" value="FAD_binding_4"/>
    <property type="match status" value="1"/>
</dbReference>
<organism evidence="10 11">
    <name type="scientific">Streptomyces bathyalis</name>
    <dbReference type="NCBI Taxonomy" id="2710756"/>
    <lineage>
        <taxon>Bacteria</taxon>
        <taxon>Bacillati</taxon>
        <taxon>Actinomycetota</taxon>
        <taxon>Actinomycetes</taxon>
        <taxon>Kitasatosporales</taxon>
        <taxon>Streptomycetaceae</taxon>
        <taxon>Streptomyces</taxon>
    </lineage>
</organism>
<evidence type="ECO:0000256" key="8">
    <source>
        <dbReference type="SAM" id="MobiDB-lite"/>
    </source>
</evidence>
<evidence type="ECO:0000256" key="6">
    <source>
        <dbReference type="ARBA" id="ARBA00023004"/>
    </source>
</evidence>
<evidence type="ECO:0000256" key="3">
    <source>
        <dbReference type="ARBA" id="ARBA00022723"/>
    </source>
</evidence>
<keyword evidence="7" id="KW-0411">Iron-sulfur</keyword>
<protein>
    <submittedName>
        <fullName evidence="10">FAD-binding protein</fullName>
    </submittedName>
</protein>
<evidence type="ECO:0000256" key="5">
    <source>
        <dbReference type="ARBA" id="ARBA00023002"/>
    </source>
</evidence>
<gene>
    <name evidence="10" type="ORF">G4Z16_29580</name>
</gene>
<dbReference type="PANTHER" id="PTHR11748">
    <property type="entry name" value="D-LACTATE DEHYDROGENASE"/>
    <property type="match status" value="1"/>
</dbReference>
<dbReference type="Pfam" id="PF02754">
    <property type="entry name" value="CCG"/>
    <property type="match status" value="2"/>
</dbReference>
<keyword evidence="2" id="KW-0285">Flavoprotein</keyword>
<dbReference type="KEGG" id="sbat:G4Z16_29580"/>
<feature type="region of interest" description="Disordered" evidence="8">
    <location>
        <begin position="989"/>
        <end position="1011"/>
    </location>
</feature>
<dbReference type="GO" id="GO:0051536">
    <property type="term" value="F:iron-sulfur cluster binding"/>
    <property type="evidence" value="ECO:0007669"/>
    <property type="project" value="UniProtKB-KW"/>
</dbReference>
<dbReference type="InterPro" id="IPR016164">
    <property type="entry name" value="FAD-linked_Oxase-like_C"/>
</dbReference>